<evidence type="ECO:0000313" key="3">
    <source>
        <dbReference type="EMBL" id="KAH7352759.1"/>
    </source>
</evidence>
<dbReference type="GO" id="GO:0042256">
    <property type="term" value="P:cytosolic ribosome assembly"/>
    <property type="evidence" value="ECO:0007669"/>
    <property type="project" value="InterPro"/>
</dbReference>
<reference evidence="3" key="1">
    <citation type="submission" date="2021-08" db="EMBL/GenBank/DDBJ databases">
        <title>WGS assembly of Ceratopteris richardii.</title>
        <authorList>
            <person name="Marchant D.B."/>
            <person name="Chen G."/>
            <person name="Jenkins J."/>
            <person name="Shu S."/>
            <person name="Leebens-Mack J."/>
            <person name="Grimwood J."/>
            <person name="Schmutz J."/>
            <person name="Soltis P."/>
            <person name="Soltis D."/>
            <person name="Chen Z.-H."/>
        </authorList>
    </citation>
    <scope>NUCLEOTIDE SEQUENCE</scope>
    <source>
        <strain evidence="3">Whitten #5841</strain>
        <tissue evidence="3">Leaf</tissue>
    </source>
</reference>
<dbReference type="PANTHER" id="PTHR10784">
    <property type="entry name" value="TRANSLATION INITIATION FACTOR 6"/>
    <property type="match status" value="1"/>
</dbReference>
<dbReference type="AlphaFoldDB" id="A0A8T2SLP4"/>
<keyword evidence="2" id="KW-0648">Protein biosynthesis</keyword>
<organism evidence="3 4">
    <name type="scientific">Ceratopteris richardii</name>
    <name type="common">Triangle waterfern</name>
    <dbReference type="NCBI Taxonomy" id="49495"/>
    <lineage>
        <taxon>Eukaryota</taxon>
        <taxon>Viridiplantae</taxon>
        <taxon>Streptophyta</taxon>
        <taxon>Embryophyta</taxon>
        <taxon>Tracheophyta</taxon>
        <taxon>Polypodiopsida</taxon>
        <taxon>Polypodiidae</taxon>
        <taxon>Polypodiales</taxon>
        <taxon>Pteridineae</taxon>
        <taxon>Pteridaceae</taxon>
        <taxon>Parkerioideae</taxon>
        <taxon>Ceratopteris</taxon>
    </lineage>
</organism>
<dbReference type="EMBL" id="CM035424">
    <property type="protein sequence ID" value="KAH7352759.1"/>
    <property type="molecule type" value="Genomic_DNA"/>
</dbReference>
<protein>
    <submittedName>
        <fullName evidence="3">Uncharacterized protein</fullName>
    </submittedName>
</protein>
<dbReference type="GO" id="GO:0043022">
    <property type="term" value="F:ribosome binding"/>
    <property type="evidence" value="ECO:0007669"/>
    <property type="project" value="InterPro"/>
</dbReference>
<dbReference type="Pfam" id="PF01912">
    <property type="entry name" value="eIF-6"/>
    <property type="match status" value="1"/>
</dbReference>
<evidence type="ECO:0000256" key="1">
    <source>
        <dbReference type="ARBA" id="ARBA00022540"/>
    </source>
</evidence>
<dbReference type="OrthoDB" id="4155914at2759"/>
<dbReference type="InterPro" id="IPR002769">
    <property type="entry name" value="eIF6"/>
</dbReference>
<proteinExistence type="predicted"/>
<comment type="caution">
    <text evidence="3">The sequence shown here is derived from an EMBL/GenBank/DDBJ whole genome shotgun (WGS) entry which is preliminary data.</text>
</comment>
<keyword evidence="4" id="KW-1185">Reference proteome</keyword>
<name>A0A8T2SLP4_CERRI</name>
<dbReference type="Proteomes" id="UP000825935">
    <property type="component" value="Chromosome 19"/>
</dbReference>
<dbReference type="Gene3D" id="3.75.10.10">
    <property type="entry name" value="L-arginine/glycine Amidinotransferase, Chain A"/>
    <property type="match status" value="1"/>
</dbReference>
<dbReference type="SUPFAM" id="SSF55909">
    <property type="entry name" value="Pentein"/>
    <property type="match status" value="1"/>
</dbReference>
<dbReference type="GO" id="GO:0003743">
    <property type="term" value="F:translation initiation factor activity"/>
    <property type="evidence" value="ECO:0007669"/>
    <property type="project" value="UniProtKB-KW"/>
</dbReference>
<keyword evidence="1" id="KW-0396">Initiation factor</keyword>
<evidence type="ECO:0000256" key="2">
    <source>
        <dbReference type="ARBA" id="ARBA00022917"/>
    </source>
</evidence>
<sequence>MCVGNKNDILWSNSTTDQELQCIRNSISDSVLAQCIDERLSALENLRFMQQLCCINSPRSWQENVCEKNSADENFIGKITEQAGRAFWFV</sequence>
<accession>A0A8T2SLP4</accession>
<gene>
    <name evidence="3" type="ORF">KP509_19G061900</name>
</gene>
<evidence type="ECO:0000313" key="4">
    <source>
        <dbReference type="Proteomes" id="UP000825935"/>
    </source>
</evidence>